<evidence type="ECO:0000313" key="2">
    <source>
        <dbReference type="EMBL" id="TFK56015.1"/>
    </source>
</evidence>
<dbReference type="Proteomes" id="UP000305948">
    <property type="component" value="Unassembled WGS sequence"/>
</dbReference>
<proteinExistence type="predicted"/>
<dbReference type="AlphaFoldDB" id="A0A5C3NGK6"/>
<feature type="compositionally biased region" description="Basic and acidic residues" evidence="1">
    <location>
        <begin position="113"/>
        <end position="126"/>
    </location>
</feature>
<feature type="compositionally biased region" description="Basic and acidic residues" evidence="1">
    <location>
        <begin position="37"/>
        <end position="64"/>
    </location>
</feature>
<feature type="region of interest" description="Disordered" evidence="1">
    <location>
        <begin position="37"/>
        <end position="87"/>
    </location>
</feature>
<evidence type="ECO:0000313" key="3">
    <source>
        <dbReference type="Proteomes" id="UP000305948"/>
    </source>
</evidence>
<accession>A0A5C3NGK6</accession>
<sequence length="176" mass="18955">MSTDPQVKTIEKIIANEEKQDEKSLKHAIKDLKAGEKAESKAHKMADKAQHALDKVTRKEHDSAKAINKAKANHEKALTDVQQTQKTIDIKHQREAKLEEDVRRQQTLVNELQQKKDQNDQAREARIAQLHTHGAAGAGAGSMTTSPASMTGPSAAEGGPTAAATQSGPTAPVETA</sequence>
<feature type="region of interest" description="Disordered" evidence="1">
    <location>
        <begin position="109"/>
        <end position="176"/>
    </location>
</feature>
<gene>
    <name evidence="2" type="ORF">OE88DRAFT_693569</name>
</gene>
<evidence type="ECO:0000256" key="1">
    <source>
        <dbReference type="SAM" id="MobiDB-lite"/>
    </source>
</evidence>
<protein>
    <submittedName>
        <fullName evidence="2">Uncharacterized protein</fullName>
    </submittedName>
</protein>
<organism evidence="2 3">
    <name type="scientific">Heliocybe sulcata</name>
    <dbReference type="NCBI Taxonomy" id="5364"/>
    <lineage>
        <taxon>Eukaryota</taxon>
        <taxon>Fungi</taxon>
        <taxon>Dikarya</taxon>
        <taxon>Basidiomycota</taxon>
        <taxon>Agaricomycotina</taxon>
        <taxon>Agaricomycetes</taxon>
        <taxon>Gloeophyllales</taxon>
        <taxon>Gloeophyllaceae</taxon>
        <taxon>Heliocybe</taxon>
    </lineage>
</organism>
<feature type="compositionally biased region" description="Polar residues" evidence="1">
    <location>
        <begin position="142"/>
        <end position="152"/>
    </location>
</feature>
<name>A0A5C3NGK6_9AGAM</name>
<dbReference type="OrthoDB" id="3364747at2759"/>
<reference evidence="2 3" key="1">
    <citation type="journal article" date="2019" name="Nat. Ecol. Evol.">
        <title>Megaphylogeny resolves global patterns of mushroom evolution.</title>
        <authorList>
            <person name="Varga T."/>
            <person name="Krizsan K."/>
            <person name="Foldi C."/>
            <person name="Dima B."/>
            <person name="Sanchez-Garcia M."/>
            <person name="Sanchez-Ramirez S."/>
            <person name="Szollosi G.J."/>
            <person name="Szarkandi J.G."/>
            <person name="Papp V."/>
            <person name="Albert L."/>
            <person name="Andreopoulos W."/>
            <person name="Angelini C."/>
            <person name="Antonin V."/>
            <person name="Barry K.W."/>
            <person name="Bougher N.L."/>
            <person name="Buchanan P."/>
            <person name="Buyck B."/>
            <person name="Bense V."/>
            <person name="Catcheside P."/>
            <person name="Chovatia M."/>
            <person name="Cooper J."/>
            <person name="Damon W."/>
            <person name="Desjardin D."/>
            <person name="Finy P."/>
            <person name="Geml J."/>
            <person name="Haridas S."/>
            <person name="Hughes K."/>
            <person name="Justo A."/>
            <person name="Karasinski D."/>
            <person name="Kautmanova I."/>
            <person name="Kiss B."/>
            <person name="Kocsube S."/>
            <person name="Kotiranta H."/>
            <person name="LaButti K.M."/>
            <person name="Lechner B.E."/>
            <person name="Liimatainen K."/>
            <person name="Lipzen A."/>
            <person name="Lukacs Z."/>
            <person name="Mihaltcheva S."/>
            <person name="Morgado L.N."/>
            <person name="Niskanen T."/>
            <person name="Noordeloos M.E."/>
            <person name="Ohm R.A."/>
            <person name="Ortiz-Santana B."/>
            <person name="Ovrebo C."/>
            <person name="Racz N."/>
            <person name="Riley R."/>
            <person name="Savchenko A."/>
            <person name="Shiryaev A."/>
            <person name="Soop K."/>
            <person name="Spirin V."/>
            <person name="Szebenyi C."/>
            <person name="Tomsovsky M."/>
            <person name="Tulloss R.E."/>
            <person name="Uehling J."/>
            <person name="Grigoriev I.V."/>
            <person name="Vagvolgyi C."/>
            <person name="Papp T."/>
            <person name="Martin F.M."/>
            <person name="Miettinen O."/>
            <person name="Hibbett D.S."/>
            <person name="Nagy L.G."/>
        </authorList>
    </citation>
    <scope>NUCLEOTIDE SEQUENCE [LARGE SCALE GENOMIC DNA]</scope>
    <source>
        <strain evidence="2 3">OMC1185</strain>
    </source>
</reference>
<keyword evidence="3" id="KW-1185">Reference proteome</keyword>
<dbReference type="EMBL" id="ML213504">
    <property type="protein sequence ID" value="TFK56015.1"/>
    <property type="molecule type" value="Genomic_DNA"/>
</dbReference>